<proteinExistence type="predicted"/>
<feature type="compositionally biased region" description="Polar residues" evidence="1">
    <location>
        <begin position="11"/>
        <end position="20"/>
    </location>
</feature>
<keyword evidence="3" id="KW-1185">Reference proteome</keyword>
<dbReference type="Proteomes" id="UP000247591">
    <property type="component" value="Unassembled WGS sequence"/>
</dbReference>
<sequence length="43" mass="4672">MDCRLTRVQPARTQDSTKGDTVSGAALRMEVRGFLVCAPALSY</sequence>
<organism evidence="2 3">
    <name type="scientific">Williamsia limnetica</name>
    <dbReference type="NCBI Taxonomy" id="882452"/>
    <lineage>
        <taxon>Bacteria</taxon>
        <taxon>Bacillati</taxon>
        <taxon>Actinomycetota</taxon>
        <taxon>Actinomycetes</taxon>
        <taxon>Mycobacteriales</taxon>
        <taxon>Nocardiaceae</taxon>
        <taxon>Williamsia</taxon>
    </lineage>
</organism>
<evidence type="ECO:0000256" key="1">
    <source>
        <dbReference type="SAM" id="MobiDB-lite"/>
    </source>
</evidence>
<comment type="caution">
    <text evidence="2">The sequence shown here is derived from an EMBL/GenBank/DDBJ whole genome shotgun (WGS) entry which is preliminary data.</text>
</comment>
<feature type="region of interest" description="Disordered" evidence="1">
    <location>
        <begin position="1"/>
        <end position="20"/>
    </location>
</feature>
<gene>
    <name evidence="2" type="ORF">DFR67_111211</name>
</gene>
<accession>A0A318RY76</accession>
<reference evidence="2 3" key="1">
    <citation type="submission" date="2018-06" db="EMBL/GenBank/DDBJ databases">
        <title>Genomic Encyclopedia of Type Strains, Phase IV (KMG-IV): sequencing the most valuable type-strain genomes for metagenomic binning, comparative biology and taxonomic classification.</title>
        <authorList>
            <person name="Goeker M."/>
        </authorList>
    </citation>
    <scope>NUCLEOTIDE SEQUENCE [LARGE SCALE GENOMIC DNA]</scope>
    <source>
        <strain evidence="2 3">DSM 45521</strain>
    </source>
</reference>
<protein>
    <submittedName>
        <fullName evidence="2">Uncharacterized protein</fullName>
    </submittedName>
</protein>
<dbReference type="EMBL" id="QJSP01000011">
    <property type="protein sequence ID" value="PYE15135.1"/>
    <property type="molecule type" value="Genomic_DNA"/>
</dbReference>
<evidence type="ECO:0000313" key="2">
    <source>
        <dbReference type="EMBL" id="PYE15135.1"/>
    </source>
</evidence>
<name>A0A318RY76_WILLI</name>
<dbReference type="AlphaFoldDB" id="A0A318RY76"/>
<evidence type="ECO:0000313" key="3">
    <source>
        <dbReference type="Proteomes" id="UP000247591"/>
    </source>
</evidence>